<reference evidence="2" key="1">
    <citation type="submission" date="2020-10" db="EMBL/GenBank/DDBJ databases">
        <title>High-Quality Genome Resource of Clonostachys rosea strain S41 by Oxford Nanopore Long-Read Sequencing.</title>
        <authorList>
            <person name="Wang H."/>
        </authorList>
    </citation>
    <scope>NUCLEOTIDE SEQUENCE</scope>
    <source>
        <strain evidence="2">S41</strain>
    </source>
</reference>
<dbReference type="PANTHER" id="PTHR47534">
    <property type="entry name" value="YALI0E05731P"/>
    <property type="match status" value="1"/>
</dbReference>
<organism evidence="2 3">
    <name type="scientific">Bionectria ochroleuca</name>
    <name type="common">Gliocladium roseum</name>
    <dbReference type="NCBI Taxonomy" id="29856"/>
    <lineage>
        <taxon>Eukaryota</taxon>
        <taxon>Fungi</taxon>
        <taxon>Dikarya</taxon>
        <taxon>Ascomycota</taxon>
        <taxon>Pezizomycotina</taxon>
        <taxon>Sordariomycetes</taxon>
        <taxon>Hypocreomycetidae</taxon>
        <taxon>Hypocreales</taxon>
        <taxon>Bionectriaceae</taxon>
        <taxon>Clonostachys</taxon>
    </lineage>
</organism>
<dbReference type="Proteomes" id="UP000616885">
    <property type="component" value="Unassembled WGS sequence"/>
</dbReference>
<comment type="caution">
    <text evidence="2">The sequence shown here is derived from an EMBL/GenBank/DDBJ whole genome shotgun (WGS) entry which is preliminary data.</text>
</comment>
<dbReference type="InterPro" id="IPR052228">
    <property type="entry name" value="Sec_Metab_Biosynth_Oxidored"/>
</dbReference>
<dbReference type="InterPro" id="IPR002347">
    <property type="entry name" value="SDR_fam"/>
</dbReference>
<dbReference type="PRINTS" id="PR00081">
    <property type="entry name" value="GDHRDH"/>
</dbReference>
<dbReference type="Pfam" id="PF00106">
    <property type="entry name" value="adh_short"/>
    <property type="match status" value="1"/>
</dbReference>
<dbReference type="GO" id="GO:0016491">
    <property type="term" value="F:oxidoreductase activity"/>
    <property type="evidence" value="ECO:0007669"/>
    <property type="project" value="UniProtKB-KW"/>
</dbReference>
<evidence type="ECO:0000256" key="1">
    <source>
        <dbReference type="ARBA" id="ARBA00023002"/>
    </source>
</evidence>
<protein>
    <recommendedName>
        <fullName evidence="4">Ketoreductase (KR) domain-containing protein</fullName>
    </recommendedName>
</protein>
<dbReference type="SUPFAM" id="SSF51735">
    <property type="entry name" value="NAD(P)-binding Rossmann-fold domains"/>
    <property type="match status" value="1"/>
</dbReference>
<dbReference type="InterPro" id="IPR036291">
    <property type="entry name" value="NAD(P)-bd_dom_sf"/>
</dbReference>
<evidence type="ECO:0000313" key="2">
    <source>
        <dbReference type="EMBL" id="KAF9742938.1"/>
    </source>
</evidence>
<gene>
    <name evidence="2" type="ORF">IM811_007120</name>
</gene>
<keyword evidence="1" id="KW-0560">Oxidoreductase</keyword>
<dbReference type="EMBL" id="JADCTT010000019">
    <property type="protein sequence ID" value="KAF9742938.1"/>
    <property type="molecule type" value="Genomic_DNA"/>
</dbReference>
<proteinExistence type="predicted"/>
<dbReference type="PANTHER" id="PTHR47534:SF3">
    <property type="entry name" value="ALCOHOL DEHYDROGENASE-LIKE C-TERMINAL DOMAIN-CONTAINING PROTEIN"/>
    <property type="match status" value="1"/>
</dbReference>
<evidence type="ECO:0008006" key="4">
    <source>
        <dbReference type="Google" id="ProtNLM"/>
    </source>
</evidence>
<sequence>MLDLQSIRESNSQLREGQPEFVAVMVGATSGIGEATCRELVRNVPRPTVYIVGRNESRASALLVELRAVNPAAQIHFFREDVALLENVDDVCKRIAAEAGHVNLLFLSANVLRMARSPTSEGIDQMMALQYYSRVRFITNLLPNLQRAGSKGELARVVSVLGAGKEGKIFHNDLLLEQNFSLSNCAAQAICMTSLAFEHLAEENGAVSFLHVSPGVVRGTTITAGFGRVVSAVSRVLMTLAIPFTVSAEESGERHLYFSTNKSYEPTRAQPPLRSFRLDFKGQVCPIPDLLAQYLKDGTQNEVWSHTTDIFTSVGRKSA</sequence>
<evidence type="ECO:0000313" key="3">
    <source>
        <dbReference type="Proteomes" id="UP000616885"/>
    </source>
</evidence>
<dbReference type="AlphaFoldDB" id="A0A8H7K3I1"/>
<name>A0A8H7K3I1_BIOOC</name>
<accession>A0A8H7K3I1</accession>
<dbReference type="Gene3D" id="3.40.50.720">
    <property type="entry name" value="NAD(P)-binding Rossmann-like Domain"/>
    <property type="match status" value="1"/>
</dbReference>